<proteinExistence type="predicted"/>
<feature type="transmembrane region" description="Helical" evidence="1">
    <location>
        <begin position="55"/>
        <end position="75"/>
    </location>
</feature>
<evidence type="ECO:0000256" key="1">
    <source>
        <dbReference type="SAM" id="Phobius"/>
    </source>
</evidence>
<reference evidence="2 3" key="1">
    <citation type="journal article" date="2024" name="IMA Fungus">
        <title>Apiospora arundinis, a panoply of carbohydrate-active enzymes and secondary metabolites.</title>
        <authorList>
            <person name="Sorensen T."/>
            <person name="Petersen C."/>
            <person name="Muurmann A.T."/>
            <person name="Christiansen J.V."/>
            <person name="Brundto M.L."/>
            <person name="Overgaard C.K."/>
            <person name="Boysen A.T."/>
            <person name="Wollenberg R.D."/>
            <person name="Larsen T.O."/>
            <person name="Sorensen J.L."/>
            <person name="Nielsen K.L."/>
            <person name="Sondergaard T.E."/>
        </authorList>
    </citation>
    <scope>NUCLEOTIDE SEQUENCE [LARGE SCALE GENOMIC DNA]</scope>
    <source>
        <strain evidence="2 3">AAU 773</strain>
    </source>
</reference>
<comment type="caution">
    <text evidence="2">The sequence shown here is derived from an EMBL/GenBank/DDBJ whole genome shotgun (WGS) entry which is preliminary data.</text>
</comment>
<keyword evidence="3" id="KW-1185">Reference proteome</keyword>
<keyword evidence="1" id="KW-0472">Membrane</keyword>
<evidence type="ECO:0000313" key="2">
    <source>
        <dbReference type="EMBL" id="KAK8855810.1"/>
    </source>
</evidence>
<accession>A0ABR2I0F5</accession>
<protein>
    <submittedName>
        <fullName evidence="2">Chromo domain-containing protein 2</fullName>
    </submittedName>
</protein>
<evidence type="ECO:0000313" key="3">
    <source>
        <dbReference type="Proteomes" id="UP001390339"/>
    </source>
</evidence>
<dbReference type="PROSITE" id="PS51257">
    <property type="entry name" value="PROKAR_LIPOPROTEIN"/>
    <property type="match status" value="1"/>
</dbReference>
<organism evidence="2 3">
    <name type="scientific">Apiospora arundinis</name>
    <dbReference type="NCBI Taxonomy" id="335852"/>
    <lineage>
        <taxon>Eukaryota</taxon>
        <taxon>Fungi</taxon>
        <taxon>Dikarya</taxon>
        <taxon>Ascomycota</taxon>
        <taxon>Pezizomycotina</taxon>
        <taxon>Sordariomycetes</taxon>
        <taxon>Xylariomycetidae</taxon>
        <taxon>Amphisphaeriales</taxon>
        <taxon>Apiosporaceae</taxon>
        <taxon>Apiospora</taxon>
    </lineage>
</organism>
<dbReference type="EMBL" id="JAPCWZ010000007">
    <property type="protein sequence ID" value="KAK8855810.1"/>
    <property type="molecule type" value="Genomic_DNA"/>
</dbReference>
<name>A0ABR2I0F5_9PEZI</name>
<keyword evidence="1" id="KW-0812">Transmembrane</keyword>
<sequence length="99" mass="10492">MAGQRCTTASTAPISTACCHPAYFAQQSLYIHLSSILPTLGAFARTTAVMKRNDVIAIIIIILFLVLALVSFGIYRLVHMARTQGTVTSSSSGSTSLAD</sequence>
<gene>
    <name evidence="2" type="ORF">PGQ11_011722</name>
</gene>
<keyword evidence="1" id="KW-1133">Transmembrane helix</keyword>
<dbReference type="Proteomes" id="UP001390339">
    <property type="component" value="Unassembled WGS sequence"/>
</dbReference>